<dbReference type="InterPro" id="IPR006139">
    <property type="entry name" value="D-isomer_2_OHA_DH_cat_dom"/>
</dbReference>
<dbReference type="Gene3D" id="3.40.50.720">
    <property type="entry name" value="NAD(P)-binding Rossmann-like Domain"/>
    <property type="match status" value="2"/>
</dbReference>
<dbReference type="EMBL" id="DQ077554">
    <property type="protein sequence ID" value="AAY82681.1"/>
    <property type="molecule type" value="Genomic_DNA"/>
</dbReference>
<dbReference type="GO" id="GO:0051287">
    <property type="term" value="F:NAD binding"/>
    <property type="evidence" value="ECO:0007669"/>
    <property type="project" value="InterPro"/>
</dbReference>
<keyword evidence="6 11" id="KW-0560">Oxidoreductase</keyword>
<dbReference type="InterPro" id="IPR045865">
    <property type="entry name" value="ACT-like_dom_sf"/>
</dbReference>
<dbReference type="EC" id="1.1.1.95" evidence="4"/>
<comment type="catalytic activity">
    <reaction evidence="9">
        <text>(R)-2-hydroxyglutarate + NAD(+) = 2-oxoglutarate + NADH + H(+)</text>
        <dbReference type="Rhea" id="RHEA:49612"/>
        <dbReference type="ChEBI" id="CHEBI:15378"/>
        <dbReference type="ChEBI" id="CHEBI:15801"/>
        <dbReference type="ChEBI" id="CHEBI:16810"/>
        <dbReference type="ChEBI" id="CHEBI:57540"/>
        <dbReference type="ChEBI" id="CHEBI:57945"/>
        <dbReference type="EC" id="1.1.1.399"/>
    </reaction>
</comment>
<evidence type="ECO:0000256" key="9">
    <source>
        <dbReference type="ARBA" id="ARBA00048126"/>
    </source>
</evidence>
<dbReference type="SUPFAM" id="SSF55021">
    <property type="entry name" value="ACT-like"/>
    <property type="match status" value="1"/>
</dbReference>
<dbReference type="InterPro" id="IPR029752">
    <property type="entry name" value="D-isomer_DH_CS1"/>
</dbReference>
<evidence type="ECO:0000256" key="1">
    <source>
        <dbReference type="ARBA" id="ARBA00003800"/>
    </source>
</evidence>
<comment type="catalytic activity">
    <reaction evidence="10">
        <text>(2R)-3-phosphoglycerate + NAD(+) = 3-phosphooxypyruvate + NADH + H(+)</text>
        <dbReference type="Rhea" id="RHEA:12641"/>
        <dbReference type="ChEBI" id="CHEBI:15378"/>
        <dbReference type="ChEBI" id="CHEBI:18110"/>
        <dbReference type="ChEBI" id="CHEBI:57540"/>
        <dbReference type="ChEBI" id="CHEBI:57945"/>
        <dbReference type="ChEBI" id="CHEBI:58272"/>
        <dbReference type="EC" id="1.1.1.95"/>
    </reaction>
</comment>
<dbReference type="CDD" id="cd04901">
    <property type="entry name" value="ACT_3PGDH"/>
    <property type="match status" value="1"/>
</dbReference>
<dbReference type="CDD" id="cd12174">
    <property type="entry name" value="PGDH_like_3"/>
    <property type="match status" value="1"/>
</dbReference>
<evidence type="ECO:0000256" key="11">
    <source>
        <dbReference type="RuleBase" id="RU003719"/>
    </source>
</evidence>
<evidence type="ECO:0000256" key="7">
    <source>
        <dbReference type="ARBA" id="ARBA00023027"/>
    </source>
</evidence>
<dbReference type="PANTHER" id="PTHR42938:SF47">
    <property type="entry name" value="HYDROXYPYRUVATE REDUCTASE"/>
    <property type="match status" value="1"/>
</dbReference>
<dbReference type="InterPro" id="IPR036291">
    <property type="entry name" value="NAD(P)-bd_dom_sf"/>
</dbReference>
<evidence type="ECO:0000256" key="10">
    <source>
        <dbReference type="ARBA" id="ARBA00048731"/>
    </source>
</evidence>
<evidence type="ECO:0000256" key="3">
    <source>
        <dbReference type="ARBA" id="ARBA00013001"/>
    </source>
</evidence>
<comment type="pathway">
    <text evidence="2">Amino-acid biosynthesis; L-serine biosynthesis; L-serine from 3-phospho-D-glycerate: step 1/3.</text>
</comment>
<dbReference type="PROSITE" id="PS51671">
    <property type="entry name" value="ACT"/>
    <property type="match status" value="1"/>
</dbReference>
<evidence type="ECO:0000313" key="13">
    <source>
        <dbReference type="EMBL" id="AAY82681.1"/>
    </source>
</evidence>
<dbReference type="Pfam" id="PF02826">
    <property type="entry name" value="2-Hacid_dh_C"/>
    <property type="match status" value="1"/>
</dbReference>
<dbReference type="InterPro" id="IPR002912">
    <property type="entry name" value="ACT_dom"/>
</dbReference>
<dbReference type="SUPFAM" id="SSF51735">
    <property type="entry name" value="NAD(P)-binding Rossmann-fold domains"/>
    <property type="match status" value="1"/>
</dbReference>
<dbReference type="AlphaFoldDB" id="Q4PK14"/>
<protein>
    <recommendedName>
        <fullName evidence="5">D-3-phosphoglycerate dehydrogenase</fullName>
        <ecNumber evidence="3">1.1.1.399</ecNumber>
        <ecNumber evidence="4">1.1.1.95</ecNumber>
    </recommendedName>
    <alternativeName>
        <fullName evidence="8">2-oxoglutarate reductase</fullName>
    </alternativeName>
</protein>
<organism evidence="13">
    <name type="scientific">uncultured bacterium MedeBAC49C08</name>
    <dbReference type="NCBI Taxonomy" id="332274"/>
    <lineage>
        <taxon>Bacteria</taxon>
        <taxon>environmental samples</taxon>
    </lineage>
</organism>
<dbReference type="UniPathway" id="UPA00135">
    <property type="reaction ID" value="UER00196"/>
</dbReference>
<sequence>MNYKVKTINNISDKGLDILKNKGYAVGEEESEPDAIILRSHKLQMSEIPSSVKAIVRAGAGVNNIPVEECSKIGIPVFNTPGANANAVKEMVLAALLMSSRGIFDGVKFVHGIEDVSKENLKAHIESGKKSFKGRELKDGCLGVVGMGAIGAKVAEMGVMLGMRVIGFDPQITVEAAWALPNEVERKETIEEIFKESDYVTLHVPANEHTTGMINKDLLLHSNKGLRLINFARDEIVNSQAIIDALENDKLNKYVTDFADLPLIERSKSNEDIVLLPHIGASTMQAEENCSVMAANQIINFLEHGNIKNSVNYPQIIEPMETSYRLTIANKNVSGMIGKITAIIAEEGLNIIDMKNRSRDDIAYNVIDLDSEPSTKSIEAIKGEENIINVRQING</sequence>
<dbReference type="GO" id="GO:0004617">
    <property type="term" value="F:phosphoglycerate dehydrogenase activity"/>
    <property type="evidence" value="ECO:0007669"/>
    <property type="project" value="UniProtKB-EC"/>
</dbReference>
<dbReference type="PROSITE" id="PS00065">
    <property type="entry name" value="D_2_HYDROXYACID_DH_1"/>
    <property type="match status" value="1"/>
</dbReference>
<name>Q4PK14_9BACT</name>
<evidence type="ECO:0000256" key="2">
    <source>
        <dbReference type="ARBA" id="ARBA00005216"/>
    </source>
</evidence>
<accession>Q4PK14</accession>
<comment type="similarity">
    <text evidence="11">Belongs to the D-isomer specific 2-hydroxyacid dehydrogenase family.</text>
</comment>
<dbReference type="InterPro" id="IPR006140">
    <property type="entry name" value="D-isomer_DH_NAD-bd"/>
</dbReference>
<evidence type="ECO:0000256" key="6">
    <source>
        <dbReference type="ARBA" id="ARBA00023002"/>
    </source>
</evidence>
<proteinExistence type="inferred from homology"/>
<dbReference type="EC" id="1.1.1.399" evidence="3"/>
<evidence type="ECO:0000256" key="5">
    <source>
        <dbReference type="ARBA" id="ARBA00021582"/>
    </source>
</evidence>
<dbReference type="SUPFAM" id="SSF52283">
    <property type="entry name" value="Formate/glycerate dehydrogenase catalytic domain-like"/>
    <property type="match status" value="1"/>
</dbReference>
<evidence type="ECO:0000256" key="8">
    <source>
        <dbReference type="ARBA" id="ARBA00030455"/>
    </source>
</evidence>
<evidence type="ECO:0000259" key="12">
    <source>
        <dbReference type="PROSITE" id="PS51671"/>
    </source>
</evidence>
<dbReference type="Gene3D" id="3.30.70.260">
    <property type="match status" value="1"/>
</dbReference>
<dbReference type="PANTHER" id="PTHR42938">
    <property type="entry name" value="FORMATE DEHYDROGENASE 1"/>
    <property type="match status" value="1"/>
</dbReference>
<evidence type="ECO:0000256" key="4">
    <source>
        <dbReference type="ARBA" id="ARBA00013143"/>
    </source>
</evidence>
<dbReference type="Pfam" id="PF00389">
    <property type="entry name" value="2-Hacid_dh"/>
    <property type="match status" value="1"/>
</dbReference>
<keyword evidence="7" id="KW-0520">NAD</keyword>
<feature type="domain" description="ACT" evidence="12">
    <location>
        <begin position="325"/>
        <end position="395"/>
    </location>
</feature>
<reference evidence="13" key="1">
    <citation type="journal article" date="2005" name="PLoS Biol.">
        <title>New insights into metabolic properties of marine bacteria encoding proteorhodopsins.</title>
        <authorList>
            <person name="Sabehi G."/>
            <person name="Loy A."/>
            <person name="Jung K.H."/>
            <person name="Partha R."/>
            <person name="Spudich J.L."/>
            <person name="Isaacson T."/>
            <person name="Hirschberg J."/>
            <person name="Wagner M."/>
            <person name="Beja O."/>
        </authorList>
    </citation>
    <scope>NUCLEOTIDE SEQUENCE</scope>
</reference>
<comment type="function">
    <text evidence="1">Catalyzes the reversible oxidation of 3-phospho-D-glycerate to 3-phosphonooxypyruvate, the first step of the phosphorylated L-serine biosynthesis pathway. Also catalyzes the reversible oxidation of 2-hydroxyglutarate to 2-oxoglutarate.</text>
</comment>